<comment type="caution">
    <text evidence="4">The sequence shown here is derived from an EMBL/GenBank/DDBJ whole genome shotgun (WGS) entry which is preliminary data.</text>
</comment>
<evidence type="ECO:0000313" key="4">
    <source>
        <dbReference type="EMBL" id="RKG97938.1"/>
    </source>
</evidence>
<feature type="domain" description="Outer membrane protein beta-barrel" evidence="3">
    <location>
        <begin position="11"/>
        <end position="178"/>
    </location>
</feature>
<dbReference type="AlphaFoldDB" id="A0A3A8JSP3"/>
<dbReference type="SUPFAM" id="SSF56925">
    <property type="entry name" value="OMPA-like"/>
    <property type="match status" value="1"/>
</dbReference>
<gene>
    <name evidence="4" type="ORF">D7X32_31195</name>
</gene>
<evidence type="ECO:0000259" key="3">
    <source>
        <dbReference type="Pfam" id="PF13505"/>
    </source>
</evidence>
<name>A0A3A8JSP3_9BACT</name>
<protein>
    <submittedName>
        <fullName evidence="4">Porin family protein</fullName>
    </submittedName>
</protein>
<keyword evidence="5" id="KW-1185">Reference proteome</keyword>
<reference evidence="5" key="1">
    <citation type="submission" date="2018-09" db="EMBL/GenBank/DDBJ databases">
        <authorList>
            <person name="Livingstone P.G."/>
            <person name="Whitworth D.E."/>
        </authorList>
    </citation>
    <scope>NUCLEOTIDE SEQUENCE [LARGE SCALE GENOMIC DNA]</scope>
    <source>
        <strain evidence="5">CA043D</strain>
    </source>
</reference>
<keyword evidence="1 2" id="KW-0732">Signal</keyword>
<dbReference type="InterPro" id="IPR011250">
    <property type="entry name" value="OMP/PagP_B-barrel"/>
</dbReference>
<dbReference type="EMBL" id="RAWE01000158">
    <property type="protein sequence ID" value="RKG97938.1"/>
    <property type="molecule type" value="Genomic_DNA"/>
</dbReference>
<dbReference type="OrthoDB" id="5381719at2"/>
<dbReference type="Pfam" id="PF13505">
    <property type="entry name" value="OMP_b-brl"/>
    <property type="match status" value="1"/>
</dbReference>
<organism evidence="4 5">
    <name type="scientific">Corallococcus carmarthensis</name>
    <dbReference type="NCBI Taxonomy" id="2316728"/>
    <lineage>
        <taxon>Bacteria</taxon>
        <taxon>Pseudomonadati</taxon>
        <taxon>Myxococcota</taxon>
        <taxon>Myxococcia</taxon>
        <taxon>Myxococcales</taxon>
        <taxon>Cystobacterineae</taxon>
        <taxon>Myxococcaceae</taxon>
        <taxon>Corallococcus</taxon>
    </lineage>
</organism>
<evidence type="ECO:0000256" key="1">
    <source>
        <dbReference type="ARBA" id="ARBA00022729"/>
    </source>
</evidence>
<dbReference type="InterPro" id="IPR027385">
    <property type="entry name" value="Beta-barrel_OMP"/>
</dbReference>
<dbReference type="Gene3D" id="2.40.160.20">
    <property type="match status" value="1"/>
</dbReference>
<dbReference type="RefSeq" id="WP_120606213.1">
    <property type="nucleotide sequence ID" value="NZ_JABFJX010000163.1"/>
</dbReference>
<proteinExistence type="predicted"/>
<feature type="signal peptide" evidence="2">
    <location>
        <begin position="1"/>
        <end position="21"/>
    </location>
</feature>
<feature type="chain" id="PRO_5017350431" evidence="2">
    <location>
        <begin position="22"/>
        <end position="206"/>
    </location>
</feature>
<dbReference type="Proteomes" id="UP000268313">
    <property type="component" value="Unassembled WGS sequence"/>
</dbReference>
<evidence type="ECO:0000256" key="2">
    <source>
        <dbReference type="SAM" id="SignalP"/>
    </source>
</evidence>
<sequence length="206" mass="21691">MRRGITLGLCLAGLTGGAARAQDPPPDAPTRMGRVEWKGPYFLLGLGVEGYTGKLAPNLDPGPSYGVVVGYRPNDYLGVELGYSGGVSSLSVADNNASFGTPDIVRNGGQAALTLGFTPTRLQPYVLAGIGVERYSVREGNFFRFFDDTGGYAPVGAGVRFKINPQLTAEVRGTYSFLFGQDFSPTQDLGAGDGRYSGLLMIGGSY</sequence>
<accession>A0A3A8JSP3</accession>
<evidence type="ECO:0000313" key="5">
    <source>
        <dbReference type="Proteomes" id="UP000268313"/>
    </source>
</evidence>